<reference evidence="2" key="1">
    <citation type="submission" date="2020-12" db="EMBL/GenBank/DDBJ databases">
        <title>Metabolic potential, ecology and presence of endohyphal bacteria is reflected in genomic diversity of Mucoromycotina.</title>
        <authorList>
            <person name="Muszewska A."/>
            <person name="Okrasinska A."/>
            <person name="Steczkiewicz K."/>
            <person name="Drgas O."/>
            <person name="Orlowska M."/>
            <person name="Perlinska-Lenart U."/>
            <person name="Aleksandrzak-Piekarczyk T."/>
            <person name="Szatraj K."/>
            <person name="Zielenkiewicz U."/>
            <person name="Pilsyk S."/>
            <person name="Malc E."/>
            <person name="Mieczkowski P."/>
            <person name="Kruszewska J.S."/>
            <person name="Biernat P."/>
            <person name="Pawlowska J."/>
        </authorList>
    </citation>
    <scope>NUCLEOTIDE SEQUENCE</scope>
    <source>
        <strain evidence="2">WA0000051536</strain>
    </source>
</reference>
<dbReference type="Proteomes" id="UP000612746">
    <property type="component" value="Unassembled WGS sequence"/>
</dbReference>
<evidence type="ECO:0000256" key="1">
    <source>
        <dbReference type="SAM" id="SignalP"/>
    </source>
</evidence>
<name>A0A8H7Q6U2_9FUNG</name>
<organism evidence="2 3">
    <name type="scientific">Umbelopsis vinacea</name>
    <dbReference type="NCBI Taxonomy" id="44442"/>
    <lineage>
        <taxon>Eukaryota</taxon>
        <taxon>Fungi</taxon>
        <taxon>Fungi incertae sedis</taxon>
        <taxon>Mucoromycota</taxon>
        <taxon>Mucoromycotina</taxon>
        <taxon>Umbelopsidomycetes</taxon>
        <taxon>Umbelopsidales</taxon>
        <taxon>Umbelopsidaceae</taxon>
        <taxon>Umbelopsis</taxon>
    </lineage>
</organism>
<keyword evidence="3" id="KW-1185">Reference proteome</keyword>
<keyword evidence="1" id="KW-0732">Signal</keyword>
<evidence type="ECO:0000313" key="2">
    <source>
        <dbReference type="EMBL" id="KAG2186948.1"/>
    </source>
</evidence>
<proteinExistence type="predicted"/>
<feature type="chain" id="PRO_5034447548" evidence="1">
    <location>
        <begin position="23"/>
        <end position="173"/>
    </location>
</feature>
<evidence type="ECO:0000313" key="3">
    <source>
        <dbReference type="Proteomes" id="UP000612746"/>
    </source>
</evidence>
<comment type="caution">
    <text evidence="2">The sequence shown here is derived from an EMBL/GenBank/DDBJ whole genome shotgun (WGS) entry which is preliminary data.</text>
</comment>
<protein>
    <submittedName>
        <fullName evidence="2">Uncharacterized protein</fullName>
    </submittedName>
</protein>
<accession>A0A8H7Q6U2</accession>
<dbReference type="OrthoDB" id="2383741at2759"/>
<dbReference type="AlphaFoldDB" id="A0A8H7Q6U2"/>
<dbReference type="EMBL" id="JAEPRA010000004">
    <property type="protein sequence ID" value="KAG2186948.1"/>
    <property type="molecule type" value="Genomic_DNA"/>
</dbReference>
<sequence length="173" mass="19353">MKFLQGITLVTLLGSLSSLTSASAINSKRSDADGLLPYGYNPPRVNPDYCVGVRIISPTFPGLAFQNGTISQLFWEVDEDIEHNPNIVTRIRVLNSTQHNILVVGENFPIVNQGRIGFQTHTLDIDAPTGLYHYRLMVNYNNTKTHCVYESIPFMVVQGNSWPEAKNVLNILY</sequence>
<feature type="signal peptide" evidence="1">
    <location>
        <begin position="1"/>
        <end position="22"/>
    </location>
</feature>
<gene>
    <name evidence="2" type="ORF">INT44_003176</name>
</gene>